<proteinExistence type="predicted"/>
<evidence type="ECO:0000313" key="1">
    <source>
        <dbReference type="EMBL" id="AOT62415.1"/>
    </source>
</evidence>
<dbReference type="GeneID" id="33065750"/>
<dbReference type="RefSeq" id="WP_069979207.1">
    <property type="nucleotide sequence ID" value="NZ_CP017316.1"/>
</dbReference>
<keyword evidence="2" id="KW-1185">Reference proteome</keyword>
<sequence length="136" mass="15209">MTTWKLRDIEAALRASWAADTCSPDDVERAPWTGGNPSRGHCDVTALVVHDLLGGDLVYGEVWLGGGRLGYHWWNRLPSGAEVDLTREQFRDGETVTGARTVERPAGRLPHRWDAYLRLRERVERRLGPLPAPPTA</sequence>
<dbReference type="PATRIC" id="fig|285473.5.peg.5597"/>
<dbReference type="OrthoDB" id="9792518at2"/>
<dbReference type="InterPro" id="IPR056238">
    <property type="entry name" value="YunG-like"/>
</dbReference>
<name>A0A1D8GAD4_9ACTN</name>
<dbReference type="Pfam" id="PF24585">
    <property type="entry name" value="YunG"/>
    <property type="match status" value="1"/>
</dbReference>
<evidence type="ECO:0000313" key="2">
    <source>
        <dbReference type="Proteomes" id="UP000095349"/>
    </source>
</evidence>
<dbReference type="STRING" id="285473.A4G23_05311"/>
<accession>A0A1D8GAD4</accession>
<dbReference type="AlphaFoldDB" id="A0A1D8GAD4"/>
<protein>
    <submittedName>
        <fullName evidence="1">Uncharacterized protein</fullName>
    </submittedName>
</protein>
<gene>
    <name evidence="1" type="ORF">A4G23_05311</name>
</gene>
<dbReference type="KEGG" id="srn:A4G23_05311"/>
<dbReference type="EMBL" id="CP017316">
    <property type="protein sequence ID" value="AOT62415.1"/>
    <property type="molecule type" value="Genomic_DNA"/>
</dbReference>
<dbReference type="Proteomes" id="UP000095349">
    <property type="component" value="Chromosome"/>
</dbReference>
<reference evidence="1 2" key="1">
    <citation type="submission" date="2016-09" db="EMBL/GenBank/DDBJ databases">
        <title>Streptomyces rubrolavendulae MJM4426 Genome sequencing and assembly.</title>
        <authorList>
            <person name="Kim J.-G."/>
        </authorList>
    </citation>
    <scope>NUCLEOTIDE SEQUENCE [LARGE SCALE GENOMIC DNA]</scope>
    <source>
        <strain evidence="1 2">MJM4426</strain>
    </source>
</reference>
<organism evidence="1 2">
    <name type="scientific">Streptomyces rubrolavendulae</name>
    <dbReference type="NCBI Taxonomy" id="285473"/>
    <lineage>
        <taxon>Bacteria</taxon>
        <taxon>Bacillati</taxon>
        <taxon>Actinomycetota</taxon>
        <taxon>Actinomycetes</taxon>
        <taxon>Kitasatosporales</taxon>
        <taxon>Streptomycetaceae</taxon>
        <taxon>Streptomyces</taxon>
    </lineage>
</organism>